<reference evidence="8 9" key="1">
    <citation type="submission" date="2015-02" db="EMBL/GenBank/DDBJ databases">
        <title>Genome sequence of thermotolerant Streptomyces cyaneogriseus subsp. Noncyanogenus NMWT1, the producer of nematocidal antibiotics nemadectin.</title>
        <authorList>
            <person name="Wang H."/>
            <person name="Li C."/>
            <person name="Xiang W."/>
            <person name="Wang X."/>
        </authorList>
    </citation>
    <scope>NUCLEOTIDE SEQUENCE [LARGE SCALE GENOMIC DNA]</scope>
    <source>
        <strain evidence="8 9">NMWT 1</strain>
    </source>
</reference>
<evidence type="ECO:0000256" key="6">
    <source>
        <dbReference type="SAM" id="MobiDB-lite"/>
    </source>
</evidence>
<evidence type="ECO:0000313" key="8">
    <source>
        <dbReference type="EMBL" id="AJP00261.1"/>
    </source>
</evidence>
<keyword evidence="5 7" id="KW-0472">Membrane</keyword>
<dbReference type="InterPro" id="IPR050189">
    <property type="entry name" value="MFS_Efflux_Transporters"/>
</dbReference>
<dbReference type="AlphaFoldDB" id="A0A0C5G8A5"/>
<dbReference type="PANTHER" id="PTHR43124">
    <property type="entry name" value="PURINE EFFLUX PUMP PBUE"/>
    <property type="match status" value="1"/>
</dbReference>
<dbReference type="PATRIC" id="fig|477245.3.peg.130"/>
<dbReference type="OrthoDB" id="4335859at2"/>
<evidence type="ECO:0000256" key="2">
    <source>
        <dbReference type="ARBA" id="ARBA00022475"/>
    </source>
</evidence>
<comment type="subcellular location">
    <subcellularLocation>
        <location evidence="1">Cell membrane</location>
        <topology evidence="1">Multi-pass membrane protein</topology>
    </subcellularLocation>
</comment>
<evidence type="ECO:0008006" key="10">
    <source>
        <dbReference type="Google" id="ProtNLM"/>
    </source>
</evidence>
<dbReference type="GO" id="GO:0022857">
    <property type="term" value="F:transmembrane transporter activity"/>
    <property type="evidence" value="ECO:0007669"/>
    <property type="project" value="TreeGrafter"/>
</dbReference>
<evidence type="ECO:0000256" key="5">
    <source>
        <dbReference type="ARBA" id="ARBA00023136"/>
    </source>
</evidence>
<dbReference type="EMBL" id="CP010849">
    <property type="protein sequence ID" value="AJP00261.1"/>
    <property type="molecule type" value="Genomic_DNA"/>
</dbReference>
<dbReference type="STRING" id="477245.TU94_00525"/>
<feature type="compositionally biased region" description="Basic and acidic residues" evidence="6">
    <location>
        <begin position="124"/>
        <end position="134"/>
    </location>
</feature>
<dbReference type="PANTHER" id="PTHR43124:SF3">
    <property type="entry name" value="CHLORAMPHENICOL EFFLUX PUMP RV0191"/>
    <property type="match status" value="1"/>
</dbReference>
<dbReference type="GO" id="GO:0005886">
    <property type="term" value="C:plasma membrane"/>
    <property type="evidence" value="ECO:0007669"/>
    <property type="project" value="UniProtKB-SubCell"/>
</dbReference>
<organism evidence="8 9">
    <name type="scientific">Streptomyces cyaneogriseus subsp. noncyanogenus</name>
    <dbReference type="NCBI Taxonomy" id="477245"/>
    <lineage>
        <taxon>Bacteria</taxon>
        <taxon>Bacillati</taxon>
        <taxon>Actinomycetota</taxon>
        <taxon>Actinomycetes</taxon>
        <taxon>Kitasatosporales</taxon>
        <taxon>Streptomycetaceae</taxon>
        <taxon>Streptomyces</taxon>
    </lineage>
</organism>
<dbReference type="RefSeq" id="WP_044378087.1">
    <property type="nucleotide sequence ID" value="NZ_CP010849.1"/>
</dbReference>
<feature type="compositionally biased region" description="Low complexity" evidence="6">
    <location>
        <begin position="103"/>
        <end position="121"/>
    </location>
</feature>
<evidence type="ECO:0000256" key="7">
    <source>
        <dbReference type="SAM" id="Phobius"/>
    </source>
</evidence>
<keyword evidence="9" id="KW-1185">Reference proteome</keyword>
<dbReference type="InterPro" id="IPR036259">
    <property type="entry name" value="MFS_trans_sf"/>
</dbReference>
<evidence type="ECO:0000313" key="9">
    <source>
        <dbReference type="Proteomes" id="UP000032234"/>
    </source>
</evidence>
<dbReference type="HOGENOM" id="CLU_1894947_0_0_11"/>
<sequence>MTERPGTGKRPVSALVALAVAAFCCVSVETVPVGLLSVMSSDLGVPSSRIGLLVTGYGVTVAVVSLPLARVVARAPRRLLALSRLGPGRRTFSTRGGGRRPSSRWAPAPTSSPSVPPARTSSYRRGDEASGRLT</sequence>
<proteinExistence type="predicted"/>
<feature type="transmembrane region" description="Helical" evidence="7">
    <location>
        <begin position="54"/>
        <end position="73"/>
    </location>
</feature>
<feature type="region of interest" description="Disordered" evidence="6">
    <location>
        <begin position="87"/>
        <end position="134"/>
    </location>
</feature>
<keyword evidence="4 7" id="KW-1133">Transmembrane helix</keyword>
<gene>
    <name evidence="8" type="ORF">TU94_00525</name>
</gene>
<name>A0A0C5G8A5_9ACTN</name>
<dbReference type="KEGG" id="scw:TU94_00525"/>
<keyword evidence="2" id="KW-1003">Cell membrane</keyword>
<evidence type="ECO:0000256" key="1">
    <source>
        <dbReference type="ARBA" id="ARBA00004651"/>
    </source>
</evidence>
<accession>A0A0C5G8A5</accession>
<protein>
    <recommendedName>
        <fullName evidence="10">Major facilitator superfamily (MFS) profile domain-containing protein</fullName>
    </recommendedName>
</protein>
<dbReference type="Proteomes" id="UP000032234">
    <property type="component" value="Chromosome"/>
</dbReference>
<dbReference type="SUPFAM" id="SSF103473">
    <property type="entry name" value="MFS general substrate transporter"/>
    <property type="match status" value="1"/>
</dbReference>
<evidence type="ECO:0000256" key="4">
    <source>
        <dbReference type="ARBA" id="ARBA00022989"/>
    </source>
</evidence>
<evidence type="ECO:0000256" key="3">
    <source>
        <dbReference type="ARBA" id="ARBA00022692"/>
    </source>
</evidence>
<keyword evidence="3 7" id="KW-0812">Transmembrane</keyword>